<proteinExistence type="predicted"/>
<dbReference type="Proteomes" id="UP000297475">
    <property type="component" value="Unassembled WGS sequence"/>
</dbReference>
<keyword evidence="3" id="KW-1185">Reference proteome</keyword>
<sequence>MTMPKDTTICGWQARSSLQARNDMPDSAEGKPPAMRLVPKDKGDLEACDNLQMASDAELTPYLTELLECLQDINWPIAFPVSVRLSTMGVELVKPTLDILNSDDEVWKYWIVSHFLHQVRPAVLAPLRFKLNAMKSKPTRPEIEEEVFDAVCELLAERPDRRGS</sequence>
<evidence type="ECO:0000259" key="1">
    <source>
        <dbReference type="Pfam" id="PF16804"/>
    </source>
</evidence>
<name>A0A4Z0WA23_9GAMM</name>
<dbReference type="OrthoDB" id="1846249at2"/>
<dbReference type="InterPro" id="IPR038692">
    <property type="entry name" value="Cthe_2751_sf"/>
</dbReference>
<accession>A0A4Z0WA23</accession>
<dbReference type="EMBL" id="SRMF01000001">
    <property type="protein sequence ID" value="TGG95479.1"/>
    <property type="molecule type" value="Genomic_DNA"/>
</dbReference>
<evidence type="ECO:0000313" key="3">
    <source>
        <dbReference type="Proteomes" id="UP000297475"/>
    </source>
</evidence>
<dbReference type="Gene3D" id="1.25.40.750">
    <property type="entry name" value="Domain of unknown function DUF5071"/>
    <property type="match status" value="1"/>
</dbReference>
<dbReference type="AlphaFoldDB" id="A0A4Z0WA23"/>
<reference evidence="2 3" key="1">
    <citation type="submission" date="2019-04" db="EMBL/GenBank/DDBJ databases">
        <title>Natronospirillum operosus gen. nov., sp. nov., a haloalkaliphilic satellite isolated from decaying biomass of laboratory culture of cyanobacterium Geitlerinema sp. and proposal of Natronospirillaceae fam. nov. and Saccharospirillaceae fam. nov.</title>
        <authorList>
            <person name="Kevbrin V."/>
            <person name="Boltyanskaya Y."/>
            <person name="Koziaeva V."/>
            <person name="Grouzdev D.S."/>
            <person name="Park M."/>
            <person name="Cho J."/>
        </authorList>
    </citation>
    <scope>NUCLEOTIDE SEQUENCE [LARGE SCALE GENOMIC DNA]</scope>
    <source>
        <strain evidence="2 3">G-116</strain>
    </source>
</reference>
<dbReference type="Pfam" id="PF16804">
    <property type="entry name" value="DUF5071"/>
    <property type="match status" value="1"/>
</dbReference>
<organism evidence="2 3">
    <name type="scientific">Natronospirillum operosum</name>
    <dbReference type="NCBI Taxonomy" id="2759953"/>
    <lineage>
        <taxon>Bacteria</taxon>
        <taxon>Pseudomonadati</taxon>
        <taxon>Pseudomonadota</taxon>
        <taxon>Gammaproteobacteria</taxon>
        <taxon>Oceanospirillales</taxon>
        <taxon>Natronospirillaceae</taxon>
        <taxon>Natronospirillum</taxon>
    </lineage>
</organism>
<feature type="domain" description="DUF5071" evidence="1">
    <location>
        <begin position="37"/>
        <end position="151"/>
    </location>
</feature>
<comment type="caution">
    <text evidence="2">The sequence shown here is derived from an EMBL/GenBank/DDBJ whole genome shotgun (WGS) entry which is preliminary data.</text>
</comment>
<protein>
    <submittedName>
        <fullName evidence="2">DUF5071 domain-containing protein</fullName>
    </submittedName>
</protein>
<dbReference type="InterPro" id="IPR031837">
    <property type="entry name" value="DUF5071"/>
</dbReference>
<evidence type="ECO:0000313" key="2">
    <source>
        <dbReference type="EMBL" id="TGG95479.1"/>
    </source>
</evidence>
<gene>
    <name evidence="2" type="ORF">E4656_03385</name>
</gene>